<keyword evidence="4" id="KW-1185">Reference proteome</keyword>
<dbReference type="SUPFAM" id="SSF49503">
    <property type="entry name" value="Cupredoxins"/>
    <property type="match status" value="1"/>
</dbReference>
<evidence type="ECO:0000259" key="2">
    <source>
        <dbReference type="Pfam" id="PF13473"/>
    </source>
</evidence>
<dbReference type="InterPro" id="IPR028096">
    <property type="entry name" value="EfeO_Cupredoxin"/>
</dbReference>
<gene>
    <name evidence="3" type="ORF">DJ013_08835</name>
</gene>
<dbReference type="RefSeq" id="WP_111371414.1">
    <property type="nucleotide sequence ID" value="NZ_CP029480.1"/>
</dbReference>
<keyword evidence="1" id="KW-0732">Signal</keyword>
<protein>
    <recommendedName>
        <fullName evidence="2">EfeO-type cupredoxin-like domain-containing protein</fullName>
    </recommendedName>
</protein>
<proteinExistence type="predicted"/>
<dbReference type="OrthoDB" id="6264717at2"/>
<dbReference type="EMBL" id="CP029480">
    <property type="protein sequence ID" value="AWV98268.1"/>
    <property type="molecule type" value="Genomic_DNA"/>
</dbReference>
<feature type="signal peptide" evidence="1">
    <location>
        <begin position="1"/>
        <end position="22"/>
    </location>
</feature>
<organism evidence="3 4">
    <name type="scientific">Arcticibacterium luteifluviistationis</name>
    <dbReference type="NCBI Taxonomy" id="1784714"/>
    <lineage>
        <taxon>Bacteria</taxon>
        <taxon>Pseudomonadati</taxon>
        <taxon>Bacteroidota</taxon>
        <taxon>Cytophagia</taxon>
        <taxon>Cytophagales</taxon>
        <taxon>Leadbetterellaceae</taxon>
        <taxon>Arcticibacterium</taxon>
    </lineage>
</organism>
<sequence length="123" mass="13465">MKNLLAALVATFALTFSTTTYAQSDAKVVTLEQTEGAFTQKSLTLEPGTYVFKVANNGVNHDLGFVLTPKGKSDEAHHIKEAYVTELIKEGTSSTSKVVTLKKGEYEYFCPLNPTPKYTLVVK</sequence>
<dbReference type="Gene3D" id="2.60.40.420">
    <property type="entry name" value="Cupredoxins - blue copper proteins"/>
    <property type="match status" value="1"/>
</dbReference>
<reference evidence="3 4" key="1">
    <citation type="submission" date="2018-05" db="EMBL/GenBank/DDBJ databases">
        <title>Complete genome sequence of Arcticibacterium luteifluviistationis SM1504T, a cytophagaceae bacterium isolated from Arctic surface seawater.</title>
        <authorList>
            <person name="Li Y."/>
            <person name="Qin Q.-L."/>
        </authorList>
    </citation>
    <scope>NUCLEOTIDE SEQUENCE [LARGE SCALE GENOMIC DNA]</scope>
    <source>
        <strain evidence="3 4">SM1504</strain>
    </source>
</reference>
<dbReference type="InterPro" id="IPR008972">
    <property type="entry name" value="Cupredoxin"/>
</dbReference>
<dbReference type="Proteomes" id="UP000249873">
    <property type="component" value="Chromosome"/>
</dbReference>
<accession>A0A2Z4GB11</accession>
<feature type="chain" id="PRO_5016381464" description="EfeO-type cupredoxin-like domain-containing protein" evidence="1">
    <location>
        <begin position="23"/>
        <end position="123"/>
    </location>
</feature>
<dbReference type="Pfam" id="PF13473">
    <property type="entry name" value="Cupredoxin_1"/>
    <property type="match status" value="1"/>
</dbReference>
<dbReference type="KEGG" id="als:DJ013_08835"/>
<feature type="domain" description="EfeO-type cupredoxin-like" evidence="2">
    <location>
        <begin position="8"/>
        <end position="122"/>
    </location>
</feature>
<evidence type="ECO:0000256" key="1">
    <source>
        <dbReference type="SAM" id="SignalP"/>
    </source>
</evidence>
<dbReference type="AlphaFoldDB" id="A0A2Z4GB11"/>
<name>A0A2Z4GB11_9BACT</name>
<evidence type="ECO:0000313" key="3">
    <source>
        <dbReference type="EMBL" id="AWV98268.1"/>
    </source>
</evidence>
<evidence type="ECO:0000313" key="4">
    <source>
        <dbReference type="Proteomes" id="UP000249873"/>
    </source>
</evidence>